<gene>
    <name evidence="1" type="ORF">J2S90_001356</name>
    <name evidence="2" type="ORF">J2S93_000344</name>
</gene>
<dbReference type="EMBL" id="JAUSRG010000002">
    <property type="protein sequence ID" value="MDP9904410.1"/>
    <property type="molecule type" value="Genomic_DNA"/>
</dbReference>
<dbReference type="Proteomes" id="UP001242995">
    <property type="component" value="Unassembled WGS sequence"/>
</dbReference>
<accession>A0AAW8DDP6</accession>
<protein>
    <submittedName>
        <fullName evidence="1">Uncharacterized protein</fullName>
    </submittedName>
</protein>
<sequence>MLADIIAQVVVELIQGWFDGRPTPRQRVLRALDLSREPVLSPKQREFGRKWLTYGLGHLADLGLESRAKDIQKALQRVEPFPWEDR</sequence>
<dbReference type="EMBL" id="JAUSTF010000001">
    <property type="protein sequence ID" value="MDQ0178937.1"/>
    <property type="molecule type" value="Genomic_DNA"/>
</dbReference>
<evidence type="ECO:0000313" key="2">
    <source>
        <dbReference type="EMBL" id="MDQ0178937.1"/>
    </source>
</evidence>
<dbReference type="Proteomes" id="UP001230951">
    <property type="component" value="Unassembled WGS sequence"/>
</dbReference>
<reference evidence="1 3" key="1">
    <citation type="submission" date="2023-07" db="EMBL/GenBank/DDBJ databases">
        <title>Sorghum-associated microbial communities from plants grown in Nebraska, USA.</title>
        <authorList>
            <person name="Schachtman D."/>
        </authorList>
    </citation>
    <scope>NUCLEOTIDE SEQUENCE</scope>
    <source>
        <strain evidence="1">DS1006</strain>
        <strain evidence="2 3">DS1016</strain>
    </source>
</reference>
<dbReference type="AlphaFoldDB" id="A0AAW8DDP6"/>
<organism evidence="1 4">
    <name type="scientific">Arthrobacter bambusae</name>
    <dbReference type="NCBI Taxonomy" id="1338426"/>
    <lineage>
        <taxon>Bacteria</taxon>
        <taxon>Bacillati</taxon>
        <taxon>Actinomycetota</taxon>
        <taxon>Actinomycetes</taxon>
        <taxon>Micrococcales</taxon>
        <taxon>Micrococcaceae</taxon>
        <taxon>Arthrobacter</taxon>
    </lineage>
</organism>
<evidence type="ECO:0000313" key="4">
    <source>
        <dbReference type="Proteomes" id="UP001242995"/>
    </source>
</evidence>
<name>A0AAW8DDP6_9MICC</name>
<evidence type="ECO:0000313" key="3">
    <source>
        <dbReference type="Proteomes" id="UP001230951"/>
    </source>
</evidence>
<keyword evidence="3" id="KW-1185">Reference proteome</keyword>
<proteinExistence type="predicted"/>
<comment type="caution">
    <text evidence="1">The sequence shown here is derived from an EMBL/GenBank/DDBJ whole genome shotgun (WGS) entry which is preliminary data.</text>
</comment>
<evidence type="ECO:0000313" key="1">
    <source>
        <dbReference type="EMBL" id="MDP9904410.1"/>
    </source>
</evidence>